<dbReference type="InterPro" id="IPR014205">
    <property type="entry name" value="Spore_YtaF"/>
</dbReference>
<evidence type="ECO:0000313" key="6">
    <source>
        <dbReference type="EMBL" id="MBV7275540.1"/>
    </source>
</evidence>
<dbReference type="RefSeq" id="WP_218322592.1">
    <property type="nucleotide sequence ID" value="NZ_JAEEGC010000127.1"/>
</dbReference>
<name>A0A949WST3_9CLOT</name>
<keyword evidence="4 5" id="KW-0472">Membrane</keyword>
<dbReference type="EMBL" id="JAEEGC010000127">
    <property type="protein sequence ID" value="MBV7275540.1"/>
    <property type="molecule type" value="Genomic_DNA"/>
</dbReference>
<dbReference type="AlphaFoldDB" id="A0A949WST3"/>
<dbReference type="InterPro" id="IPR003810">
    <property type="entry name" value="Mntp/YtaF"/>
</dbReference>
<comment type="caution">
    <text evidence="6">The sequence shown here is derived from an EMBL/GenBank/DDBJ whole genome shotgun (WGS) entry which is preliminary data.</text>
</comment>
<sequence>MHILSILLFVISATLDNVVVGIAYGIRKLKISVSSNILIAFISCAGTLISMTVGKFISTFICERSENLIGSSILILLGIWFTVSSFKISDKKDTSINSSEKQNMLESYKSQCEEILISPEKADKDNSGCIDLKESLFLGFALALNNMGLGIGASITGLSITLTSIFTFVFNLTAIPIGYILGKRFLSSFLENKANLISGMIIILLGLYQLFIG</sequence>
<evidence type="ECO:0000313" key="7">
    <source>
        <dbReference type="Proteomes" id="UP000694308"/>
    </source>
</evidence>
<feature type="transmembrane region" description="Helical" evidence="5">
    <location>
        <begin position="38"/>
        <end position="61"/>
    </location>
</feature>
<gene>
    <name evidence="6" type="primary">ytaF</name>
    <name evidence="6" type="ORF">I6U48_21795</name>
</gene>
<evidence type="ECO:0000256" key="2">
    <source>
        <dbReference type="ARBA" id="ARBA00022692"/>
    </source>
</evidence>
<evidence type="ECO:0000256" key="1">
    <source>
        <dbReference type="ARBA" id="ARBA00022475"/>
    </source>
</evidence>
<keyword evidence="3 5" id="KW-1133">Transmembrane helix</keyword>
<feature type="transmembrane region" description="Helical" evidence="5">
    <location>
        <begin position="67"/>
        <end position="86"/>
    </location>
</feature>
<evidence type="ECO:0000256" key="5">
    <source>
        <dbReference type="SAM" id="Phobius"/>
    </source>
</evidence>
<organism evidence="6 7">
    <name type="scientific">Clostridium thailandense</name>
    <dbReference type="NCBI Taxonomy" id="2794346"/>
    <lineage>
        <taxon>Bacteria</taxon>
        <taxon>Bacillati</taxon>
        <taxon>Bacillota</taxon>
        <taxon>Clostridia</taxon>
        <taxon>Eubacteriales</taxon>
        <taxon>Clostridiaceae</taxon>
        <taxon>Clostridium</taxon>
    </lineage>
</organism>
<feature type="transmembrane region" description="Helical" evidence="5">
    <location>
        <begin position="136"/>
        <end position="155"/>
    </location>
</feature>
<reference evidence="6" key="1">
    <citation type="submission" date="2020-12" db="EMBL/GenBank/DDBJ databases">
        <title>Clostridium thailandense sp. nov., a novel acetogenic bacterium isolated from peat land soil in Thailand.</title>
        <authorList>
            <person name="Chaikitkaew S."/>
            <person name="Birkeland N.K."/>
        </authorList>
    </citation>
    <scope>NUCLEOTIDE SEQUENCE</scope>
    <source>
        <strain evidence="6">PL3</strain>
    </source>
</reference>
<evidence type="ECO:0000256" key="4">
    <source>
        <dbReference type="ARBA" id="ARBA00023136"/>
    </source>
</evidence>
<feature type="transmembrane region" description="Helical" evidence="5">
    <location>
        <begin position="194"/>
        <end position="212"/>
    </location>
</feature>
<proteinExistence type="predicted"/>
<feature type="transmembrane region" description="Helical" evidence="5">
    <location>
        <begin position="6"/>
        <end position="26"/>
    </location>
</feature>
<protein>
    <submittedName>
        <fullName evidence="6">Sporulation membrane protein YtaF</fullName>
    </submittedName>
</protein>
<dbReference type="PANTHER" id="PTHR35529">
    <property type="entry name" value="MANGANESE EFFLUX PUMP MNTP-RELATED"/>
    <property type="match status" value="1"/>
</dbReference>
<keyword evidence="7" id="KW-1185">Reference proteome</keyword>
<dbReference type="NCBIfam" id="TIGR02840">
    <property type="entry name" value="spore_YtaF"/>
    <property type="match status" value="1"/>
</dbReference>
<evidence type="ECO:0000256" key="3">
    <source>
        <dbReference type="ARBA" id="ARBA00022989"/>
    </source>
</evidence>
<feature type="transmembrane region" description="Helical" evidence="5">
    <location>
        <begin position="161"/>
        <end position="182"/>
    </location>
</feature>
<keyword evidence="2 5" id="KW-0812">Transmembrane</keyword>
<accession>A0A949WST3</accession>
<dbReference type="Pfam" id="PF02659">
    <property type="entry name" value="Mntp"/>
    <property type="match status" value="2"/>
</dbReference>
<keyword evidence="1" id="KW-1003">Cell membrane</keyword>
<dbReference type="PANTHER" id="PTHR35529:SF2">
    <property type="entry name" value="SPORULATION PROTEIN YTAF-RELATED"/>
    <property type="match status" value="1"/>
</dbReference>
<dbReference type="Proteomes" id="UP000694308">
    <property type="component" value="Unassembled WGS sequence"/>
</dbReference>